<evidence type="ECO:0000256" key="1">
    <source>
        <dbReference type="ARBA" id="ARBA00004496"/>
    </source>
</evidence>
<dbReference type="InterPro" id="IPR000032">
    <property type="entry name" value="HPr-like"/>
</dbReference>
<dbReference type="CDD" id="cd00367">
    <property type="entry name" value="PTS-HPr_like"/>
    <property type="match status" value="1"/>
</dbReference>
<dbReference type="InterPro" id="IPR001020">
    <property type="entry name" value="PTS_HPr_His_P_site"/>
</dbReference>
<dbReference type="SUPFAM" id="SSF55594">
    <property type="entry name" value="HPr-like"/>
    <property type="match status" value="1"/>
</dbReference>
<organism evidence="5 6">
    <name type="scientific">Aerophobetes bacterium</name>
    <dbReference type="NCBI Taxonomy" id="2030807"/>
    <lineage>
        <taxon>Bacteria</taxon>
        <taxon>Candidatus Aerophobota</taxon>
    </lineage>
</organism>
<dbReference type="PROSITE" id="PS51350">
    <property type="entry name" value="PTS_HPR_DOM"/>
    <property type="match status" value="1"/>
</dbReference>
<evidence type="ECO:0000313" key="6">
    <source>
        <dbReference type="Proteomes" id="UP000217838"/>
    </source>
</evidence>
<evidence type="ECO:0000313" key="5">
    <source>
        <dbReference type="EMBL" id="PCI92599.1"/>
    </source>
</evidence>
<feature type="domain" description="HPr" evidence="4">
    <location>
        <begin position="6"/>
        <end position="93"/>
    </location>
</feature>
<comment type="caution">
    <text evidence="5">The sequence shown here is derived from an EMBL/GenBank/DDBJ whole genome shotgun (WGS) entry which is preliminary data.</text>
</comment>
<dbReference type="Pfam" id="PF00381">
    <property type="entry name" value="PTS-HPr"/>
    <property type="match status" value="1"/>
</dbReference>
<reference evidence="6" key="1">
    <citation type="submission" date="2017-08" db="EMBL/GenBank/DDBJ databases">
        <title>A dynamic microbial community with high functional redundancy inhabits the cold, oxic subseafloor aquifer.</title>
        <authorList>
            <person name="Tully B.J."/>
            <person name="Wheat C.G."/>
            <person name="Glazer B.T."/>
            <person name="Huber J.A."/>
        </authorList>
    </citation>
    <scope>NUCLEOTIDE SEQUENCE [LARGE SCALE GENOMIC DNA]</scope>
</reference>
<name>A0A2A4YDN8_UNCAE</name>
<dbReference type="EMBL" id="NVUU01000094">
    <property type="protein sequence ID" value="PCI92599.1"/>
    <property type="molecule type" value="Genomic_DNA"/>
</dbReference>
<proteinExistence type="predicted"/>
<keyword evidence="2" id="KW-0963">Cytoplasm</keyword>
<sequence>MSKKKTIKDIFTIMNDKGLHTRPATELVRCASTFKSSIMLNYQDYAVNAKSLLGILMLAAAKGAKIRIEAEGEDAQQAVDAIQNLAKGKFNIKY</sequence>
<evidence type="ECO:0000256" key="2">
    <source>
        <dbReference type="ARBA" id="ARBA00022490"/>
    </source>
</evidence>
<dbReference type="InterPro" id="IPR050399">
    <property type="entry name" value="HPr"/>
</dbReference>
<dbReference type="Gene3D" id="3.30.1340.10">
    <property type="entry name" value="HPr-like"/>
    <property type="match status" value="1"/>
</dbReference>
<dbReference type="GO" id="GO:0005737">
    <property type="term" value="C:cytoplasm"/>
    <property type="evidence" value="ECO:0007669"/>
    <property type="project" value="UniProtKB-SubCell"/>
</dbReference>
<dbReference type="AlphaFoldDB" id="A0A2A4YDN8"/>
<dbReference type="NCBIfam" id="TIGR01003">
    <property type="entry name" value="PTS_HPr_family"/>
    <property type="match status" value="1"/>
</dbReference>
<dbReference type="PANTHER" id="PTHR33705">
    <property type="entry name" value="PHOSPHOCARRIER PROTEIN HPR"/>
    <property type="match status" value="1"/>
</dbReference>
<dbReference type="PRINTS" id="PR00107">
    <property type="entry name" value="PHOSPHOCPHPR"/>
</dbReference>
<accession>A0A2A4YDN8</accession>
<dbReference type="Proteomes" id="UP000217838">
    <property type="component" value="Unassembled WGS sequence"/>
</dbReference>
<protein>
    <submittedName>
        <fullName evidence="5">Phosphocarrier protein HPr</fullName>
    </submittedName>
</protein>
<keyword evidence="3" id="KW-0598">Phosphotransferase system</keyword>
<gene>
    <name evidence="5" type="ORF">COB11_06990</name>
</gene>
<dbReference type="PROSITE" id="PS00369">
    <property type="entry name" value="PTS_HPR_HIS"/>
    <property type="match status" value="1"/>
</dbReference>
<dbReference type="PANTHER" id="PTHR33705:SF2">
    <property type="entry name" value="PHOSPHOCARRIER PROTEIN NPR"/>
    <property type="match status" value="1"/>
</dbReference>
<evidence type="ECO:0000259" key="4">
    <source>
        <dbReference type="PROSITE" id="PS51350"/>
    </source>
</evidence>
<comment type="subcellular location">
    <subcellularLocation>
        <location evidence="1">Cytoplasm</location>
    </subcellularLocation>
</comment>
<dbReference type="InterPro" id="IPR035895">
    <property type="entry name" value="HPr-like_sf"/>
</dbReference>
<evidence type="ECO:0000256" key="3">
    <source>
        <dbReference type="ARBA" id="ARBA00022683"/>
    </source>
</evidence>
<dbReference type="GO" id="GO:0009401">
    <property type="term" value="P:phosphoenolpyruvate-dependent sugar phosphotransferase system"/>
    <property type="evidence" value="ECO:0007669"/>
    <property type="project" value="UniProtKB-KW"/>
</dbReference>